<evidence type="ECO:0000256" key="9">
    <source>
        <dbReference type="ARBA" id="ARBA00023157"/>
    </source>
</evidence>
<comment type="similarity">
    <text evidence="3">Belongs to the complex I NDUFA8 subunit family.</text>
</comment>
<gene>
    <name evidence="10" type="ORF">HKI87_07g47970</name>
</gene>
<evidence type="ECO:0000256" key="7">
    <source>
        <dbReference type="ARBA" id="ARBA00022982"/>
    </source>
</evidence>
<dbReference type="PANTHER" id="PTHR13344">
    <property type="entry name" value="NADH-UBIQUINONE OXIDOREDUCTASE"/>
    <property type="match status" value="1"/>
</dbReference>
<evidence type="ECO:0000256" key="6">
    <source>
        <dbReference type="ARBA" id="ARBA00022737"/>
    </source>
</evidence>
<evidence type="ECO:0008006" key="12">
    <source>
        <dbReference type="Google" id="ProtNLM"/>
    </source>
</evidence>
<sequence length="102" mass="11498">MATEEEFIPTSNVLYAAHKHIGKRCNEVSMNFLRCKKRDLDPNVCLKEGEAVMGCLGAVLKDLRSSCLSSMDTYSQCLDKYSNDLRKCRAEEEAFDAECPKP</sequence>
<dbReference type="EMBL" id="CP151507">
    <property type="protein sequence ID" value="WZN63249.1"/>
    <property type="molecule type" value="Genomic_DNA"/>
</dbReference>
<reference evidence="10 11" key="1">
    <citation type="submission" date="2024-03" db="EMBL/GenBank/DDBJ databases">
        <title>Complete genome sequence of the green alga Chloropicon roscoffensis RCC1871.</title>
        <authorList>
            <person name="Lemieux C."/>
            <person name="Pombert J.-F."/>
            <person name="Otis C."/>
            <person name="Turmel M."/>
        </authorList>
    </citation>
    <scope>NUCLEOTIDE SEQUENCE [LARGE SCALE GENOMIC DNA]</scope>
    <source>
        <strain evidence="10 11">RCC1871</strain>
    </source>
</reference>
<evidence type="ECO:0000256" key="2">
    <source>
        <dbReference type="ARBA" id="ARBA00004173"/>
    </source>
</evidence>
<keyword evidence="8" id="KW-0496">Mitochondrion</keyword>
<evidence type="ECO:0000313" key="11">
    <source>
        <dbReference type="Proteomes" id="UP001472866"/>
    </source>
</evidence>
<protein>
    <recommendedName>
        <fullName evidence="12">CHCH domain-containing protein</fullName>
    </recommendedName>
</protein>
<organism evidence="10 11">
    <name type="scientific">Chloropicon roscoffensis</name>
    <dbReference type="NCBI Taxonomy" id="1461544"/>
    <lineage>
        <taxon>Eukaryota</taxon>
        <taxon>Viridiplantae</taxon>
        <taxon>Chlorophyta</taxon>
        <taxon>Chloropicophyceae</taxon>
        <taxon>Chloropicales</taxon>
        <taxon>Chloropicaceae</taxon>
        <taxon>Chloropicon</taxon>
    </lineage>
</organism>
<dbReference type="InterPro" id="IPR016680">
    <property type="entry name" value="NDUFA8"/>
</dbReference>
<dbReference type="AlphaFoldDB" id="A0AAX4PBB9"/>
<evidence type="ECO:0000313" key="10">
    <source>
        <dbReference type="EMBL" id="WZN63249.1"/>
    </source>
</evidence>
<comment type="subcellular location">
    <subcellularLocation>
        <location evidence="2">Mitochondrion</location>
    </subcellularLocation>
</comment>
<proteinExistence type="inferred from homology"/>
<keyword evidence="4" id="KW-0813">Transport</keyword>
<keyword evidence="5" id="KW-0679">Respiratory chain</keyword>
<comment type="function">
    <text evidence="1">Accessory subunit of the mitochondrial membrane respiratory chain NADH dehydrogenase (Complex I), that is believed not to be involved in catalysis. Complex I functions in the transfer of electrons from NADH to the respiratory chain. The immediate electron acceptor for the enzyme is believed to be ubiquinone.</text>
</comment>
<evidence type="ECO:0000256" key="4">
    <source>
        <dbReference type="ARBA" id="ARBA00022448"/>
    </source>
</evidence>
<name>A0AAX4PBB9_9CHLO</name>
<dbReference type="PANTHER" id="PTHR13344:SF0">
    <property type="entry name" value="NADH DEHYDROGENASE [UBIQUINONE] 1 ALPHA SUBCOMPLEX SUBUNIT 8"/>
    <property type="match status" value="1"/>
</dbReference>
<accession>A0AAX4PBB9</accession>
<evidence type="ECO:0000256" key="1">
    <source>
        <dbReference type="ARBA" id="ARBA00003195"/>
    </source>
</evidence>
<evidence type="ECO:0000256" key="3">
    <source>
        <dbReference type="ARBA" id="ARBA00010705"/>
    </source>
</evidence>
<keyword evidence="11" id="KW-1185">Reference proteome</keyword>
<dbReference type="Proteomes" id="UP001472866">
    <property type="component" value="Chromosome 07"/>
</dbReference>
<evidence type="ECO:0000256" key="8">
    <source>
        <dbReference type="ARBA" id="ARBA00023128"/>
    </source>
</evidence>
<dbReference type="GO" id="GO:0006120">
    <property type="term" value="P:mitochondrial electron transport, NADH to ubiquinone"/>
    <property type="evidence" value="ECO:0007669"/>
    <property type="project" value="InterPro"/>
</dbReference>
<evidence type="ECO:0000256" key="5">
    <source>
        <dbReference type="ARBA" id="ARBA00022660"/>
    </source>
</evidence>
<keyword evidence="7" id="KW-0249">Electron transport</keyword>
<keyword evidence="6" id="KW-0677">Repeat</keyword>
<keyword evidence="9" id="KW-1015">Disulfide bond</keyword>
<dbReference type="GO" id="GO:0005739">
    <property type="term" value="C:mitochondrion"/>
    <property type="evidence" value="ECO:0007669"/>
    <property type="project" value="UniProtKB-SubCell"/>
</dbReference>